<dbReference type="AlphaFoldDB" id="A0A7Y6MGB1"/>
<organism evidence="1 2">
    <name type="scientific">Nonomuraea rhodomycinica</name>
    <dbReference type="NCBI Taxonomy" id="1712872"/>
    <lineage>
        <taxon>Bacteria</taxon>
        <taxon>Bacillati</taxon>
        <taxon>Actinomycetota</taxon>
        <taxon>Actinomycetes</taxon>
        <taxon>Streptosporangiales</taxon>
        <taxon>Streptosporangiaceae</taxon>
        <taxon>Nonomuraea</taxon>
    </lineage>
</organism>
<keyword evidence="2" id="KW-1185">Reference proteome</keyword>
<dbReference type="EMBL" id="JABWGO010000012">
    <property type="protein sequence ID" value="NUW45556.1"/>
    <property type="molecule type" value="Genomic_DNA"/>
</dbReference>
<protein>
    <submittedName>
        <fullName evidence="1">Uncharacterized protein</fullName>
    </submittedName>
</protein>
<dbReference type="RefSeq" id="WP_175605015.1">
    <property type="nucleotide sequence ID" value="NZ_JABWGO010000012.1"/>
</dbReference>
<name>A0A7Y6MGB1_9ACTN</name>
<sequence>MSLYLTVEVRHDPAHMTSPPYKMLMNWCSANNIPLVTGWMLYVYNENPVRAVLTVIDLDEQGEWIWPEGADAPSTHEVTYTCTSLPPLSGYIVRGGSTAP</sequence>
<dbReference type="Proteomes" id="UP000546126">
    <property type="component" value="Unassembled WGS sequence"/>
</dbReference>
<evidence type="ECO:0000313" key="1">
    <source>
        <dbReference type="EMBL" id="NUW45556.1"/>
    </source>
</evidence>
<comment type="caution">
    <text evidence="1">The sequence shown here is derived from an EMBL/GenBank/DDBJ whole genome shotgun (WGS) entry which is preliminary data.</text>
</comment>
<reference evidence="1 2" key="1">
    <citation type="submission" date="2020-06" db="EMBL/GenBank/DDBJ databases">
        <authorList>
            <person name="Chanama M."/>
        </authorList>
    </citation>
    <scope>NUCLEOTIDE SEQUENCE [LARGE SCALE GENOMIC DNA]</scope>
    <source>
        <strain evidence="1 2">TBRC6557</strain>
    </source>
</reference>
<gene>
    <name evidence="1" type="ORF">HT134_36390</name>
</gene>
<evidence type="ECO:0000313" key="2">
    <source>
        <dbReference type="Proteomes" id="UP000546126"/>
    </source>
</evidence>
<proteinExistence type="predicted"/>
<accession>A0A7Y6MGB1</accession>